<organism evidence="2 3">
    <name type="scientific">Lepraria finkii</name>
    <dbReference type="NCBI Taxonomy" id="1340010"/>
    <lineage>
        <taxon>Eukaryota</taxon>
        <taxon>Fungi</taxon>
        <taxon>Dikarya</taxon>
        <taxon>Ascomycota</taxon>
        <taxon>Pezizomycotina</taxon>
        <taxon>Lecanoromycetes</taxon>
        <taxon>OSLEUM clade</taxon>
        <taxon>Lecanoromycetidae</taxon>
        <taxon>Lecanorales</taxon>
        <taxon>Lecanorineae</taxon>
        <taxon>Stereocaulaceae</taxon>
        <taxon>Lepraria</taxon>
    </lineage>
</organism>
<sequence length="215" mass="24206">MHYELITLDTMRATHELKALGINPYYFLIHIHIAIDNPDSGHVAMATHTVTRYLDMMRASEGEAVLEQAWKLVQVRYTLSQTLGSSHSHERESSSSAVTSSGFAAPSTPLDPLSTRVIDIFKAKASVSHQFHCQSRVRIGGHALARWLAPSMWTHPHPWQHLELLTALSQAKPWIYPEASSACAGAVVGRTHVWRFHTRRGRCSHRVDRLFGPRE</sequence>
<protein>
    <submittedName>
        <fullName evidence="2">Uncharacterized protein</fullName>
    </submittedName>
</protein>
<gene>
    <name evidence="2" type="ORF">ABVK25_011494</name>
</gene>
<evidence type="ECO:0000256" key="1">
    <source>
        <dbReference type="SAM" id="MobiDB-lite"/>
    </source>
</evidence>
<name>A0ABR4ANZ8_9LECA</name>
<dbReference type="EMBL" id="JBHFEH010000100">
    <property type="protein sequence ID" value="KAL2047467.1"/>
    <property type="molecule type" value="Genomic_DNA"/>
</dbReference>
<proteinExistence type="predicted"/>
<dbReference type="Pfam" id="PF14518">
    <property type="entry name" value="Haem_oxygenas_2"/>
    <property type="match status" value="1"/>
</dbReference>
<feature type="region of interest" description="Disordered" evidence="1">
    <location>
        <begin position="84"/>
        <end position="107"/>
    </location>
</feature>
<comment type="caution">
    <text evidence="2">The sequence shown here is derived from an EMBL/GenBank/DDBJ whole genome shotgun (WGS) entry which is preliminary data.</text>
</comment>
<keyword evidence="3" id="KW-1185">Reference proteome</keyword>
<dbReference type="Proteomes" id="UP001590951">
    <property type="component" value="Unassembled WGS sequence"/>
</dbReference>
<accession>A0ABR4ANZ8</accession>
<evidence type="ECO:0000313" key="3">
    <source>
        <dbReference type="Proteomes" id="UP001590951"/>
    </source>
</evidence>
<evidence type="ECO:0000313" key="2">
    <source>
        <dbReference type="EMBL" id="KAL2047467.1"/>
    </source>
</evidence>
<reference evidence="2 3" key="1">
    <citation type="submission" date="2024-09" db="EMBL/GenBank/DDBJ databases">
        <title>Rethinking Asexuality: The Enigmatic Case of Functional Sexual Genes in Lepraria (Stereocaulaceae).</title>
        <authorList>
            <person name="Doellman M."/>
            <person name="Sun Y."/>
            <person name="Barcenas-Pena A."/>
            <person name="Lumbsch H.T."/>
            <person name="Grewe F."/>
        </authorList>
    </citation>
    <scope>NUCLEOTIDE SEQUENCE [LARGE SCALE GENOMIC DNA]</scope>
    <source>
        <strain evidence="2 3">Grewe 0041</strain>
    </source>
</reference>